<dbReference type="InterPro" id="IPR003961">
    <property type="entry name" value="FN3_dom"/>
</dbReference>
<feature type="region of interest" description="Disordered" evidence="10">
    <location>
        <begin position="864"/>
        <end position="936"/>
    </location>
</feature>
<dbReference type="PROSITE" id="PS50853">
    <property type="entry name" value="FN3"/>
    <property type="match status" value="2"/>
</dbReference>
<evidence type="ECO:0000313" key="15">
    <source>
        <dbReference type="Proteomes" id="UP000694402"/>
    </source>
</evidence>
<dbReference type="AlphaFoldDB" id="A0A8C8D200"/>
<evidence type="ECO:0000256" key="6">
    <source>
        <dbReference type="ARBA" id="ARBA00022989"/>
    </source>
</evidence>
<feature type="compositionally biased region" description="Polar residues" evidence="10">
    <location>
        <begin position="927"/>
        <end position="936"/>
    </location>
</feature>
<dbReference type="PANTHER" id="PTHR48423:SF1">
    <property type="entry name" value="INTERLEUKIN-27 RECEPTOR SUBUNIT ALPHA"/>
    <property type="match status" value="1"/>
</dbReference>
<feature type="region of interest" description="Disordered" evidence="10">
    <location>
        <begin position="781"/>
        <end position="841"/>
    </location>
</feature>
<dbReference type="Gene3D" id="2.60.40.10">
    <property type="entry name" value="Immunoglobulins"/>
    <property type="match status" value="7"/>
</dbReference>
<proteinExistence type="inferred from homology"/>
<evidence type="ECO:0000256" key="10">
    <source>
        <dbReference type="SAM" id="MobiDB-lite"/>
    </source>
</evidence>
<dbReference type="Pfam" id="PF17971">
    <property type="entry name" value="LIFR_D2"/>
    <property type="match status" value="1"/>
</dbReference>
<keyword evidence="15" id="KW-1185">Reference proteome</keyword>
<feature type="domain" description="Fibronectin type-III" evidence="13">
    <location>
        <begin position="302"/>
        <end position="397"/>
    </location>
</feature>
<dbReference type="Pfam" id="PF21177">
    <property type="entry name" value="LIF-R_Ig-like"/>
    <property type="match status" value="1"/>
</dbReference>
<evidence type="ECO:0000256" key="7">
    <source>
        <dbReference type="ARBA" id="ARBA00023136"/>
    </source>
</evidence>
<evidence type="ECO:0000256" key="1">
    <source>
        <dbReference type="ARBA" id="ARBA00004479"/>
    </source>
</evidence>
<feature type="transmembrane region" description="Helical" evidence="11">
    <location>
        <begin position="700"/>
        <end position="725"/>
    </location>
</feature>
<dbReference type="InterPro" id="IPR040817">
    <property type="entry name" value="LIFR_D2"/>
</dbReference>
<evidence type="ECO:0000256" key="9">
    <source>
        <dbReference type="ARBA" id="ARBA00023180"/>
    </source>
</evidence>
<feature type="signal peptide" evidence="12">
    <location>
        <begin position="1"/>
        <end position="20"/>
    </location>
</feature>
<name>A0A8C8D200_ONCTS</name>
<dbReference type="InterPro" id="IPR013783">
    <property type="entry name" value="Ig-like_fold"/>
</dbReference>
<protein>
    <recommendedName>
        <fullName evidence="13">Fibronectin type-III domain-containing protein</fullName>
    </recommendedName>
</protein>
<evidence type="ECO:0000256" key="8">
    <source>
        <dbReference type="ARBA" id="ARBA00023170"/>
    </source>
</evidence>
<evidence type="ECO:0000256" key="3">
    <source>
        <dbReference type="ARBA" id="ARBA00022692"/>
    </source>
</evidence>
<dbReference type="PANTHER" id="PTHR48423">
    <property type="entry name" value="INTERLEUKIN-27 RECEPTOR SUBUNIT ALPHA"/>
    <property type="match status" value="1"/>
</dbReference>
<gene>
    <name evidence="14" type="primary">lifra</name>
</gene>
<evidence type="ECO:0000256" key="2">
    <source>
        <dbReference type="ARBA" id="ARBA00008921"/>
    </source>
</evidence>
<feature type="compositionally biased region" description="Acidic residues" evidence="10">
    <location>
        <begin position="784"/>
        <end position="800"/>
    </location>
</feature>
<dbReference type="CDD" id="cd00063">
    <property type="entry name" value="FN3"/>
    <property type="match status" value="2"/>
</dbReference>
<reference evidence="14" key="2">
    <citation type="submission" date="2025-09" db="UniProtKB">
        <authorList>
            <consortium name="Ensembl"/>
        </authorList>
    </citation>
    <scope>IDENTIFICATION</scope>
</reference>
<dbReference type="InterPro" id="IPR048497">
    <property type="entry name" value="LIF-R-like_Ig-like"/>
</dbReference>
<evidence type="ECO:0000259" key="13">
    <source>
        <dbReference type="PROSITE" id="PS50853"/>
    </source>
</evidence>
<accession>A0A8C8D200</accession>
<dbReference type="Pfam" id="PF25552">
    <property type="entry name" value="LIFR_D4"/>
    <property type="match status" value="1"/>
</dbReference>
<dbReference type="GO" id="GO:0005886">
    <property type="term" value="C:plasma membrane"/>
    <property type="evidence" value="ECO:0007669"/>
    <property type="project" value="UniProtKB-ARBA"/>
</dbReference>
<organism evidence="14 15">
    <name type="scientific">Oncorhynchus tshawytscha</name>
    <name type="common">Chinook salmon</name>
    <name type="synonym">Salmo tshawytscha</name>
    <dbReference type="NCBI Taxonomy" id="74940"/>
    <lineage>
        <taxon>Eukaryota</taxon>
        <taxon>Metazoa</taxon>
        <taxon>Chordata</taxon>
        <taxon>Craniata</taxon>
        <taxon>Vertebrata</taxon>
        <taxon>Euteleostomi</taxon>
        <taxon>Actinopterygii</taxon>
        <taxon>Neopterygii</taxon>
        <taxon>Teleostei</taxon>
        <taxon>Protacanthopterygii</taxon>
        <taxon>Salmoniformes</taxon>
        <taxon>Salmonidae</taxon>
        <taxon>Salmoninae</taxon>
        <taxon>Oncorhynchus</taxon>
    </lineage>
</organism>
<feature type="compositionally biased region" description="Low complexity" evidence="10">
    <location>
        <begin position="824"/>
        <end position="836"/>
    </location>
</feature>
<comment type="similarity">
    <text evidence="2">Belongs to the type I cytokine receptor family. Type 2 subfamily.</text>
</comment>
<keyword evidence="9" id="KW-0325">Glycoprotein</keyword>
<dbReference type="InterPro" id="IPR036116">
    <property type="entry name" value="FN3_sf"/>
</dbReference>
<dbReference type="GeneTree" id="ENSGT00940000165259"/>
<feature type="chain" id="PRO_5044297875" description="Fibronectin type-III domain-containing protein" evidence="12">
    <location>
        <begin position="21"/>
        <end position="968"/>
    </location>
</feature>
<keyword evidence="8" id="KW-0675">Receptor</keyword>
<sequence length="968" mass="107076">MPSLFFCILLLGLGVTESQASGLAPPQQVRLDADKETQTLSVTWEDGHASTFDVEILRTELMEMVLNETVGVTEDQSTGKHQWNWTSPVPLECTSLSVKVRSRDGQDVSEWSSQQILPGLDLPDNTDSQMYPEGKTVPVGSNMTFCCIVEEGQQFGSLWYKDTLVKENMLSRRTYATTMTNQGPSNPSGTNVVCSNEKKMIIAGAVVFVGYPPLPSDLVCETHDLISVDCQWSKGRDTYLFGMTRQTYYTLNGRNCPKARNSNMRCGLEQWDGNWTLVARNLLGEFRLTDAAELGHRVRPVAPVNLTTPEVYSWNASVGWLWKDKGFERLSLICQVQRTSHLNSSTQTYTGYGLNTVVLKDLQPDEKYSVKVRCGSQKNFWKWGEWSLPLSFQTKMDRPVAPDIWLWMDSDNLGRVLWKPLTKSESHGQISGYEVILWSPEENSQQTLTLPRSVYSLPINVTDRGSKVTVTARNPAGVSLPANIVIPRYLPGKNGGKRVVIPRHLPDAEDTAISKVAFNGSGFPLSWVAHANASCGYVVDWYNTSCTQDCNVEWIKVAADNTNTMVQSGNFLAGVRYKFSLYACSSESTVLLERWHGYMQELVPSRTVPRLSPNQEGADVQLTWDQIPLEHQRGFILGYTVYLTNASHLTLLANITDPQLTNHTVRNLVLGSYKFTVKAYTAAGEDGGATVSISLEPYTYWLIMEILVALGTMTCLLIVITIACYRKRKWVKKAFYPEIPEPKLPGDWGITQGTLDVKPSPHSMVHIVEDSVWDSSKEALVTVPEEDEEGTGDEAADTDEPASLRYYNQVVEEGSSSQRRPHASDSSASSTGSMDSGHTDVTYTGIQTSACSLAPMAHFQPQPDASQCVGGGGYRPQMQSASCPEEPQTGPEEHLQPPVGSFGGYQPQCSWKQDSPEADGDGLDQTCLGSPTSVTSSQFLLPYDTSEEGKEYPSSASTWFHNLLTGKP</sequence>
<dbReference type="SUPFAM" id="SSF49265">
    <property type="entry name" value="Fibronectin type III"/>
    <property type="match status" value="4"/>
</dbReference>
<dbReference type="SMART" id="SM00060">
    <property type="entry name" value="FN3"/>
    <property type="match status" value="2"/>
</dbReference>
<dbReference type="Ensembl" id="ENSOTST00005022174.2">
    <property type="protein sequence ID" value="ENSOTSP00005020379.2"/>
    <property type="gene ID" value="ENSOTSG00005009894.2"/>
</dbReference>
<evidence type="ECO:0000256" key="12">
    <source>
        <dbReference type="SAM" id="SignalP"/>
    </source>
</evidence>
<evidence type="ECO:0000256" key="5">
    <source>
        <dbReference type="ARBA" id="ARBA00022737"/>
    </source>
</evidence>
<keyword evidence="3 11" id="KW-0812">Transmembrane</keyword>
<keyword evidence="6 11" id="KW-1133">Transmembrane helix</keyword>
<reference evidence="14" key="1">
    <citation type="submission" date="2025-08" db="UniProtKB">
        <authorList>
            <consortium name="Ensembl"/>
        </authorList>
    </citation>
    <scope>IDENTIFICATION</scope>
</reference>
<keyword evidence="5" id="KW-0677">Repeat</keyword>
<evidence type="ECO:0000256" key="11">
    <source>
        <dbReference type="SAM" id="Phobius"/>
    </source>
</evidence>
<comment type="subcellular location">
    <subcellularLocation>
        <location evidence="1">Membrane</location>
        <topology evidence="1">Single-pass type I membrane protein</topology>
    </subcellularLocation>
</comment>
<feature type="domain" description="Fibronectin type-III" evidence="13">
    <location>
        <begin position="398"/>
        <end position="493"/>
    </location>
</feature>
<evidence type="ECO:0000313" key="14">
    <source>
        <dbReference type="Ensembl" id="ENSOTSP00005020379.2"/>
    </source>
</evidence>
<keyword evidence="7 11" id="KW-0472">Membrane</keyword>
<keyword evidence="4 12" id="KW-0732">Signal</keyword>
<dbReference type="Proteomes" id="UP000694402">
    <property type="component" value="Unassembled WGS sequence"/>
</dbReference>
<evidence type="ECO:0000256" key="4">
    <source>
        <dbReference type="ARBA" id="ARBA00022729"/>
    </source>
</evidence>
<dbReference type="InterPro" id="IPR052672">
    <property type="entry name" value="Type1_Cytokine_Rcpt_Type2"/>
</dbReference>